<dbReference type="SUPFAM" id="SSF53474">
    <property type="entry name" value="alpha/beta-Hydrolases"/>
    <property type="match status" value="1"/>
</dbReference>
<gene>
    <name evidence="3" type="ORF">LNINA_LOCUS5617</name>
</gene>
<name>A0AAV1JCR0_9NEOP</name>
<evidence type="ECO:0000259" key="2">
    <source>
        <dbReference type="Pfam" id="PF00135"/>
    </source>
</evidence>
<evidence type="ECO:0000256" key="1">
    <source>
        <dbReference type="ARBA" id="ARBA00023180"/>
    </source>
</evidence>
<dbReference type="Gene3D" id="3.40.50.1820">
    <property type="entry name" value="alpha/beta hydrolase"/>
    <property type="match status" value="2"/>
</dbReference>
<dbReference type="AlphaFoldDB" id="A0AAV1JCR0"/>
<keyword evidence="4" id="KW-1185">Reference proteome</keyword>
<dbReference type="InterPro" id="IPR050309">
    <property type="entry name" value="Type-B_Carboxylest/Lipase"/>
</dbReference>
<accession>A0AAV1JCR0</accession>
<reference evidence="3 4" key="1">
    <citation type="submission" date="2023-11" db="EMBL/GenBank/DDBJ databases">
        <authorList>
            <person name="Okamura Y."/>
        </authorList>
    </citation>
    <scope>NUCLEOTIDE SEQUENCE [LARGE SCALE GENOMIC DNA]</scope>
</reference>
<dbReference type="Proteomes" id="UP001497472">
    <property type="component" value="Unassembled WGS sequence"/>
</dbReference>
<dbReference type="InterPro" id="IPR029058">
    <property type="entry name" value="AB_hydrolase_fold"/>
</dbReference>
<organism evidence="3 4">
    <name type="scientific">Leptosia nina</name>
    <dbReference type="NCBI Taxonomy" id="320188"/>
    <lineage>
        <taxon>Eukaryota</taxon>
        <taxon>Metazoa</taxon>
        <taxon>Ecdysozoa</taxon>
        <taxon>Arthropoda</taxon>
        <taxon>Hexapoda</taxon>
        <taxon>Insecta</taxon>
        <taxon>Pterygota</taxon>
        <taxon>Neoptera</taxon>
        <taxon>Endopterygota</taxon>
        <taxon>Lepidoptera</taxon>
        <taxon>Glossata</taxon>
        <taxon>Ditrysia</taxon>
        <taxon>Papilionoidea</taxon>
        <taxon>Pieridae</taxon>
        <taxon>Pierinae</taxon>
        <taxon>Leptosia</taxon>
    </lineage>
</organism>
<dbReference type="Pfam" id="PF00135">
    <property type="entry name" value="COesterase"/>
    <property type="match status" value="2"/>
</dbReference>
<evidence type="ECO:0000313" key="3">
    <source>
        <dbReference type="EMBL" id="CAK1546010.1"/>
    </source>
</evidence>
<comment type="caution">
    <text evidence="3">The sequence shown here is derived from an EMBL/GenBank/DDBJ whole genome shotgun (WGS) entry which is preliminary data.</text>
</comment>
<feature type="domain" description="Carboxylesterase type B" evidence="2">
    <location>
        <begin position="21"/>
        <end position="203"/>
    </location>
</feature>
<dbReference type="PANTHER" id="PTHR11559">
    <property type="entry name" value="CARBOXYLESTERASE"/>
    <property type="match status" value="1"/>
</dbReference>
<protein>
    <recommendedName>
        <fullName evidence="2">Carboxylesterase type B domain-containing protein</fullName>
    </recommendedName>
</protein>
<dbReference type="EMBL" id="CAVLEF010000007">
    <property type="protein sequence ID" value="CAK1546010.1"/>
    <property type="molecule type" value="Genomic_DNA"/>
</dbReference>
<keyword evidence="1" id="KW-0325">Glycoprotein</keyword>
<feature type="domain" description="Carboxylesterase type B" evidence="2">
    <location>
        <begin position="205"/>
        <end position="494"/>
    </location>
</feature>
<sequence length="517" mass="59683">MHKLVSKQYGMDNLPEGERCVVETQNGTICGYIDKRDEGVYYKFKGIPYAEPPLDKLRFMPPIPIKPWKNTLDCTKDAPLPLSIYVDQEVQGSEDCLYLEVSSPNIKPNKPLPVMFWIGSCNFTFYIDHILDPTPLNNGDIVFVRCGFRLGPFGFLSINEFTAPGNVGLKDLILALKWIQNNISKFGGDPNNVTAFGSSTGGIEKSDKFEIVEEMRKLPAQYLMETYTTWFINKYKWDNDVFDSVFKPCIESEFEGQPVFLCKSPAIILKSGNFNKVPIMIGSNNVEAFVFQFIKDNFYEDYEKYNENIRLLVPKSLANVNSDSLKKIGQQILSFYFNSAEGLNEHTRVQYLQFLTDYYFLYYVNKTVQIHSQVAPDCPIYYYVLYYAGEWFVPKELGFFNSIGHAAEVPFIFQIKAKDSKFYKGSCDSLTTRDRFVKMWTNFAKYGNPTPNDDDELLQITWDPVESEKKLNFLSIGSDLTKGRNPFRKRMAFWDNLHQEHIILKIITHMSDMGLRF</sequence>
<dbReference type="InterPro" id="IPR002018">
    <property type="entry name" value="CarbesteraseB"/>
</dbReference>
<evidence type="ECO:0000313" key="4">
    <source>
        <dbReference type="Proteomes" id="UP001497472"/>
    </source>
</evidence>
<proteinExistence type="predicted"/>